<dbReference type="EMBL" id="CATOUU010000295">
    <property type="protein sequence ID" value="CAI9923867.1"/>
    <property type="molecule type" value="Genomic_DNA"/>
</dbReference>
<dbReference type="Proteomes" id="UP001642409">
    <property type="component" value="Unassembled WGS sequence"/>
</dbReference>
<feature type="transmembrane region" description="Helical" evidence="1">
    <location>
        <begin position="58"/>
        <end position="80"/>
    </location>
</feature>
<evidence type="ECO:0000256" key="1">
    <source>
        <dbReference type="SAM" id="Phobius"/>
    </source>
</evidence>
<reference evidence="3 4" key="2">
    <citation type="submission" date="2024-07" db="EMBL/GenBank/DDBJ databases">
        <authorList>
            <person name="Akdeniz Z."/>
        </authorList>
    </citation>
    <scope>NUCLEOTIDE SEQUENCE [LARGE SCALE GENOMIC DNA]</scope>
</reference>
<keyword evidence="1" id="KW-0812">Transmembrane</keyword>
<dbReference type="AlphaFoldDB" id="A0AA86NQM0"/>
<gene>
    <name evidence="2" type="ORF">HINF_LOCUS11512</name>
    <name evidence="3" type="ORF">HINF_LOCUS40456</name>
</gene>
<sequence>MSILVNIRKFYVCCISRYLRLVEIHVNFWKSLPGIGSWNSRFRCLVSRFRVGIRYQCVFLPCFCLWALLQAAQFAFRLLLRDKILRSADFLLQTRRRVCFGGSGLLFWQGTWTLSSRIVLWYVLQQKPQGKCSATHLGPPTFTAW</sequence>
<proteinExistence type="predicted"/>
<name>A0AA86NQM0_9EUKA</name>
<comment type="caution">
    <text evidence="2">The sequence shown here is derived from an EMBL/GenBank/DDBJ whole genome shotgun (WGS) entry which is preliminary data.</text>
</comment>
<keyword evidence="1" id="KW-0472">Membrane</keyword>
<keyword evidence="1" id="KW-1133">Transmembrane helix</keyword>
<dbReference type="EMBL" id="CAXDID020000159">
    <property type="protein sequence ID" value="CAL6044221.1"/>
    <property type="molecule type" value="Genomic_DNA"/>
</dbReference>
<evidence type="ECO:0000313" key="2">
    <source>
        <dbReference type="EMBL" id="CAI9923867.1"/>
    </source>
</evidence>
<reference evidence="2" key="1">
    <citation type="submission" date="2023-06" db="EMBL/GenBank/DDBJ databases">
        <authorList>
            <person name="Kurt Z."/>
        </authorList>
    </citation>
    <scope>NUCLEOTIDE SEQUENCE</scope>
</reference>
<evidence type="ECO:0000313" key="3">
    <source>
        <dbReference type="EMBL" id="CAL6044221.1"/>
    </source>
</evidence>
<evidence type="ECO:0000313" key="4">
    <source>
        <dbReference type="Proteomes" id="UP001642409"/>
    </source>
</evidence>
<organism evidence="2">
    <name type="scientific">Hexamita inflata</name>
    <dbReference type="NCBI Taxonomy" id="28002"/>
    <lineage>
        <taxon>Eukaryota</taxon>
        <taxon>Metamonada</taxon>
        <taxon>Diplomonadida</taxon>
        <taxon>Hexamitidae</taxon>
        <taxon>Hexamitinae</taxon>
        <taxon>Hexamita</taxon>
    </lineage>
</organism>
<accession>A0AA86NQM0</accession>
<protein>
    <submittedName>
        <fullName evidence="3">Hypothetical_protein</fullName>
    </submittedName>
</protein>
<keyword evidence="4" id="KW-1185">Reference proteome</keyword>